<evidence type="ECO:0000313" key="3">
    <source>
        <dbReference type="EMBL" id="KAK8035339.1"/>
    </source>
</evidence>
<feature type="domain" description="DUF2264" evidence="2">
    <location>
        <begin position="379"/>
        <end position="680"/>
    </location>
</feature>
<name>A0ABR1SLY7_9PEZI</name>
<protein>
    <recommendedName>
        <fullName evidence="5">DUF2264 domain-containing protein</fullName>
    </recommendedName>
</protein>
<gene>
    <name evidence="3" type="ORF">PG993_010334</name>
</gene>
<proteinExistence type="predicted"/>
<sequence>MEPKTGLVLGYDAVHPFAKVKITDRASVQELLRTLLDPLEPFFSPLKSRVRCPGATAVRFDQTASEIEGICRPLWGLACLLAGGGEYHGTEWWVQGIKAGTDPESPEFWGYPRDNDQRMVEMCPFGYALAVAPVFWQSLNDKERGNVEAWLGNSINEKNMPNTNWLWFRVFANLGLKKNGGKFSQDRLDSDIEHLNTFYRGDGWSNDGPEGIHQMDYYSSSFAIHFLQLLYAKLAGDEEPERAEEFKKRAQMAALDLIHYFDDEGRAIPFGRSVGYRFAMVSFWGALAYAGVELPAPLTWGMVKGLVLRHLRWWQTQPDIWSPSGTLTIGYSYPNMYMAENYNSPGSPYWACLGFICLAVPPEHPFWTSEEELPRDAIPKVKGLKHPGHIVRHVLSLGLSLGGHHMLLSSGQACGYPMKGTHAKYGSFAYSSAYGYSVPPGLLTLEQYALASQLGLSDDGGEYWKTRRASEYAGLETRGTDDDASGNNEITPVLVSVWKPFRDVTVRTTLVPPTEATPNWHLRAHRIEAAGREVMTADGSFAIRNQREGDGRYLDLYDAQKGGEGTFPKIIGNYDLNTPEGWAAGREGAFAVSLKAGAVGIKALEDEKAGRSAMLVNADPNSNLLESRTVIPTLQHTIKQGETVWYVSAIYAKPAGKGVPKDSYLDGWERVPEIPEWLKEEMKA</sequence>
<dbReference type="EMBL" id="JAQQWK010000009">
    <property type="protein sequence ID" value="KAK8035339.1"/>
    <property type="molecule type" value="Genomic_DNA"/>
</dbReference>
<dbReference type="Pfam" id="PF10022">
    <property type="entry name" value="DUF2264"/>
    <property type="match status" value="1"/>
</dbReference>
<reference evidence="3 4" key="1">
    <citation type="submission" date="2023-01" db="EMBL/GenBank/DDBJ databases">
        <title>Analysis of 21 Apiospora genomes using comparative genomics revels a genus with tremendous synthesis potential of carbohydrate active enzymes and secondary metabolites.</title>
        <authorList>
            <person name="Sorensen T."/>
        </authorList>
    </citation>
    <scope>NUCLEOTIDE SEQUENCE [LARGE SCALE GENOMIC DNA]</scope>
    <source>
        <strain evidence="3 4">CBS 33761</strain>
    </source>
</reference>
<dbReference type="InterPro" id="IPR016624">
    <property type="entry name" value="UCP014753"/>
</dbReference>
<evidence type="ECO:0000259" key="2">
    <source>
        <dbReference type="Pfam" id="PF20938"/>
    </source>
</evidence>
<keyword evidence="4" id="KW-1185">Reference proteome</keyword>
<evidence type="ECO:0008006" key="5">
    <source>
        <dbReference type="Google" id="ProtNLM"/>
    </source>
</evidence>
<evidence type="ECO:0000259" key="1">
    <source>
        <dbReference type="Pfam" id="PF10022"/>
    </source>
</evidence>
<comment type="caution">
    <text evidence="3">The sequence shown here is derived from an EMBL/GenBank/DDBJ whole genome shotgun (WGS) entry which is preliminary data.</text>
</comment>
<evidence type="ECO:0000313" key="4">
    <source>
        <dbReference type="Proteomes" id="UP001444661"/>
    </source>
</evidence>
<dbReference type="Proteomes" id="UP001444661">
    <property type="component" value="Unassembled WGS sequence"/>
</dbReference>
<dbReference type="PANTHER" id="PTHR35339">
    <property type="entry name" value="LINALOOL DEHYDRATASE_ISOMERASE DOMAIN-CONTAINING PROTEIN"/>
    <property type="match status" value="1"/>
</dbReference>
<accession>A0ABR1SLY7</accession>
<organism evidence="3 4">
    <name type="scientific">Apiospora rasikravindrae</name>
    <dbReference type="NCBI Taxonomy" id="990691"/>
    <lineage>
        <taxon>Eukaryota</taxon>
        <taxon>Fungi</taxon>
        <taxon>Dikarya</taxon>
        <taxon>Ascomycota</taxon>
        <taxon>Pezizomycotina</taxon>
        <taxon>Sordariomycetes</taxon>
        <taxon>Xylariomycetidae</taxon>
        <taxon>Amphisphaeriales</taxon>
        <taxon>Apiosporaceae</taxon>
        <taxon>Apiospora</taxon>
    </lineage>
</organism>
<dbReference type="Pfam" id="PF20938">
    <property type="entry name" value="DUF2264_C"/>
    <property type="match status" value="1"/>
</dbReference>
<dbReference type="InterPro" id="IPR049237">
    <property type="entry name" value="DUF2264_C"/>
</dbReference>
<dbReference type="PIRSF" id="PIRSF014753">
    <property type="entry name" value="UCP014753"/>
    <property type="match status" value="1"/>
</dbReference>
<dbReference type="PANTHER" id="PTHR35339:SF4">
    <property type="entry name" value="LINALOOL DEHYDRATASE_ISOMERASE DOMAIN-CONTAINING PROTEIN"/>
    <property type="match status" value="1"/>
</dbReference>
<feature type="domain" description="DUF2264" evidence="1">
    <location>
        <begin position="24"/>
        <end position="372"/>
    </location>
</feature>
<dbReference type="InterPro" id="IPR049349">
    <property type="entry name" value="DUF2264_N"/>
</dbReference>